<organism evidence="2 3">
    <name type="scientific">Nocardia bovistercoris</name>
    <dbReference type="NCBI Taxonomy" id="2785916"/>
    <lineage>
        <taxon>Bacteria</taxon>
        <taxon>Bacillati</taxon>
        <taxon>Actinomycetota</taxon>
        <taxon>Actinomycetes</taxon>
        <taxon>Mycobacteriales</taxon>
        <taxon>Nocardiaceae</taxon>
        <taxon>Nocardia</taxon>
    </lineage>
</organism>
<dbReference type="EMBL" id="JADMLG010000006">
    <property type="protein sequence ID" value="MBH0777845.1"/>
    <property type="molecule type" value="Genomic_DNA"/>
</dbReference>
<name>A0A931N101_9NOCA</name>
<comment type="caution">
    <text evidence="2">The sequence shown here is derived from an EMBL/GenBank/DDBJ whole genome shotgun (WGS) entry which is preliminary data.</text>
</comment>
<accession>A0A931N101</accession>
<reference evidence="2" key="1">
    <citation type="submission" date="2020-11" db="EMBL/GenBank/DDBJ databases">
        <title>Nocardia NEAU-351.nov., a novel actinomycete isolated from the cow dung.</title>
        <authorList>
            <person name="Zhang X."/>
        </authorList>
    </citation>
    <scope>NUCLEOTIDE SEQUENCE</scope>
    <source>
        <strain evidence="2">NEAU-351</strain>
    </source>
</reference>
<feature type="chain" id="PRO_5036884225" evidence="1">
    <location>
        <begin position="31"/>
        <end position="410"/>
    </location>
</feature>
<keyword evidence="3" id="KW-1185">Reference proteome</keyword>
<dbReference type="Proteomes" id="UP000655751">
    <property type="component" value="Unassembled WGS sequence"/>
</dbReference>
<evidence type="ECO:0000313" key="2">
    <source>
        <dbReference type="EMBL" id="MBH0777845.1"/>
    </source>
</evidence>
<dbReference type="RefSeq" id="WP_196150170.1">
    <property type="nucleotide sequence ID" value="NZ_JADMLG010000006.1"/>
</dbReference>
<dbReference type="AlphaFoldDB" id="A0A931N101"/>
<feature type="signal peptide" evidence="1">
    <location>
        <begin position="1"/>
        <end position="30"/>
    </location>
</feature>
<sequence>MRIPHALAALVSAITLSGVLTVTGIAPAGAAPIEDGVAPAGAAPTEEVPLADAPITDAAGLCVGAAPTFDDVATAAATAIRAIVPADRVTDYDGQVDRFRVSMSTMRVHRDALPVDPGTVNENTASLDDPIVTYLVNGLDAVHTGRIDQTMSISRLTVNDVIEVLVLATGVVKIPAQLAASMVPMVGFVLKPVVSELFTGVKALARTVQGNLVDRCASPNAYRPLEVDQVTVEPVEVPAAIRQLASNVVRGYGSCTPVANLTTGNLLQRTTDFLDRPELPINRVALRASADSMQSFLRENRVMARRTQDSGGPADLIGYGPLAFASSLGFGIHQTAGAGTVPLAEMPVADAMELATFTLDAANMLLSAGAGVAEFVGVDAPLSIAQTLMFAPVTYGMPIVKGVIQSMCAK</sequence>
<evidence type="ECO:0000256" key="1">
    <source>
        <dbReference type="SAM" id="SignalP"/>
    </source>
</evidence>
<protein>
    <submittedName>
        <fullName evidence="2">Uncharacterized protein</fullName>
    </submittedName>
</protein>
<keyword evidence="1" id="KW-0732">Signal</keyword>
<gene>
    <name evidence="2" type="ORF">IT779_16335</name>
</gene>
<proteinExistence type="predicted"/>
<evidence type="ECO:0000313" key="3">
    <source>
        <dbReference type="Proteomes" id="UP000655751"/>
    </source>
</evidence>